<dbReference type="AlphaFoldDB" id="A0AAV1FK19"/>
<gene>
    <name evidence="2" type="ORF">XNOV1_A001296</name>
</gene>
<protein>
    <submittedName>
        <fullName evidence="2">Uncharacterized protein LOC119776004</fullName>
    </submittedName>
</protein>
<dbReference type="EMBL" id="OY660871">
    <property type="protein sequence ID" value="CAJ1061375.1"/>
    <property type="molecule type" value="Genomic_DNA"/>
</dbReference>
<feature type="region of interest" description="Disordered" evidence="1">
    <location>
        <begin position="32"/>
        <end position="62"/>
    </location>
</feature>
<evidence type="ECO:0000256" key="1">
    <source>
        <dbReference type="SAM" id="MobiDB-lite"/>
    </source>
</evidence>
<evidence type="ECO:0000313" key="3">
    <source>
        <dbReference type="Proteomes" id="UP001178508"/>
    </source>
</evidence>
<name>A0AAV1FK19_XYRNO</name>
<accession>A0AAV1FK19</accession>
<dbReference type="Proteomes" id="UP001178508">
    <property type="component" value="Chromosome 8"/>
</dbReference>
<organism evidence="2 3">
    <name type="scientific">Xyrichtys novacula</name>
    <name type="common">Pearly razorfish</name>
    <name type="synonym">Hemipteronotus novacula</name>
    <dbReference type="NCBI Taxonomy" id="13765"/>
    <lineage>
        <taxon>Eukaryota</taxon>
        <taxon>Metazoa</taxon>
        <taxon>Chordata</taxon>
        <taxon>Craniata</taxon>
        <taxon>Vertebrata</taxon>
        <taxon>Euteleostomi</taxon>
        <taxon>Actinopterygii</taxon>
        <taxon>Neopterygii</taxon>
        <taxon>Teleostei</taxon>
        <taxon>Neoteleostei</taxon>
        <taxon>Acanthomorphata</taxon>
        <taxon>Eupercaria</taxon>
        <taxon>Labriformes</taxon>
        <taxon>Labridae</taxon>
        <taxon>Xyrichtys</taxon>
    </lineage>
</organism>
<proteinExistence type="predicted"/>
<feature type="compositionally biased region" description="Basic and acidic residues" evidence="1">
    <location>
        <begin position="47"/>
        <end position="58"/>
    </location>
</feature>
<keyword evidence="3" id="KW-1185">Reference proteome</keyword>
<evidence type="ECO:0000313" key="2">
    <source>
        <dbReference type="EMBL" id="CAJ1061375.1"/>
    </source>
</evidence>
<reference evidence="2" key="1">
    <citation type="submission" date="2023-08" db="EMBL/GenBank/DDBJ databases">
        <authorList>
            <person name="Alioto T."/>
            <person name="Alioto T."/>
            <person name="Gomez Garrido J."/>
        </authorList>
    </citation>
    <scope>NUCLEOTIDE SEQUENCE</scope>
</reference>
<sequence>MRQEGNKARLSTTALTSPLLQMVKCHQNPLTQTHWLNPQPEEMIPTTEDRRKEKEPGRKNNILWPKAKDSDIWSKLDDDLATTLKNVLKGKVENKVNIFSEIIYDECLGRFGQKEKKKEHLSKAMSRREKEILQLVKERRALRKAWRKAEANEKEGLQALWDEVKCHLSSLRRAERIRKRRKRKESQRARFLKDPFKWPEACWRRKGVVPWSWQRKTSRST</sequence>